<evidence type="ECO:0000259" key="1">
    <source>
        <dbReference type="Pfam" id="PF13649"/>
    </source>
</evidence>
<dbReference type="EMBL" id="CP020867">
    <property type="protein sequence ID" value="ARJ56043.1"/>
    <property type="molecule type" value="Genomic_DNA"/>
</dbReference>
<dbReference type="eggNOG" id="COG2265">
    <property type="taxonomic scope" value="Bacteria"/>
</dbReference>
<evidence type="ECO:0000313" key="3">
    <source>
        <dbReference type="Proteomes" id="UP000192902"/>
    </source>
</evidence>
<dbReference type="InterPro" id="IPR029063">
    <property type="entry name" value="SAM-dependent_MTases_sf"/>
</dbReference>
<keyword evidence="2" id="KW-0808">Transferase</keyword>
<protein>
    <submittedName>
        <fullName evidence="2">SAM-dependent methyltransferase</fullName>
    </submittedName>
</protein>
<dbReference type="STRING" id="1121267.CCUN_0391"/>
<dbReference type="Gene3D" id="3.40.50.150">
    <property type="entry name" value="Vaccinia Virus protein VP39"/>
    <property type="match status" value="1"/>
</dbReference>
<name>A0A1W6BVB0_9BACT</name>
<dbReference type="Proteomes" id="UP000192902">
    <property type="component" value="Chromosome"/>
</dbReference>
<accession>A0A1W6BVB0</accession>
<feature type="domain" description="Methyltransferase" evidence="1">
    <location>
        <begin position="41"/>
        <end position="126"/>
    </location>
</feature>
<dbReference type="OrthoDB" id="9790700at2"/>
<reference evidence="2 3" key="1">
    <citation type="submission" date="2017-04" db="EMBL/GenBank/DDBJ databases">
        <title>Complete genome sequence of the Campylobacter cuniculorum type strain LMG24588.</title>
        <authorList>
            <person name="Miller W.G."/>
            <person name="Yee E."/>
            <person name="Revez J."/>
            <person name="Bono J.L."/>
            <person name="Rossi M."/>
        </authorList>
    </citation>
    <scope>NUCLEOTIDE SEQUENCE [LARGE SCALE GENOMIC DNA]</scope>
    <source>
        <strain evidence="2 3">LMG 24588</strain>
    </source>
</reference>
<dbReference type="Pfam" id="PF13649">
    <property type="entry name" value="Methyltransf_25"/>
    <property type="match status" value="1"/>
</dbReference>
<organism evidence="2 3">
    <name type="scientific">Campylobacter cuniculorum DSM 23162 = LMG 24588</name>
    <dbReference type="NCBI Taxonomy" id="1121267"/>
    <lineage>
        <taxon>Bacteria</taxon>
        <taxon>Pseudomonadati</taxon>
        <taxon>Campylobacterota</taxon>
        <taxon>Epsilonproteobacteria</taxon>
        <taxon>Campylobacterales</taxon>
        <taxon>Campylobacteraceae</taxon>
        <taxon>Campylobacter</taxon>
    </lineage>
</organism>
<dbReference type="RefSeq" id="WP_027305584.1">
    <property type="nucleotide sequence ID" value="NZ_CP020867.1"/>
</dbReference>
<evidence type="ECO:0000313" key="2">
    <source>
        <dbReference type="EMBL" id="ARJ56043.1"/>
    </source>
</evidence>
<proteinExistence type="predicted"/>
<dbReference type="KEGG" id="ccun:CCUN_0391"/>
<sequence>MNLWDKKAKSYARYNPKLNSIQKQSFEEFKKLNIDFKDKVILDIACGTGVWSLHLAQRAKELIALDSSKSMLDILYQDAKEFKIDNIKTYHLSFEDFVSNHPQFHCDIAFLSMAPVLNSKEACQNFIRLAALRIYVTWHHYRQSDFLEPIFRHFNVKAKGFDKENLEDFLTQNHYAFSRFIFDETRKVKRTQEEALENALWHLQMSGAEVSKDELRPLIKSDIDETITSKIKVLIF</sequence>
<dbReference type="InterPro" id="IPR041698">
    <property type="entry name" value="Methyltransf_25"/>
</dbReference>
<dbReference type="SUPFAM" id="SSF53335">
    <property type="entry name" value="S-adenosyl-L-methionine-dependent methyltransferases"/>
    <property type="match status" value="1"/>
</dbReference>
<dbReference type="CDD" id="cd02440">
    <property type="entry name" value="AdoMet_MTases"/>
    <property type="match status" value="1"/>
</dbReference>
<dbReference type="GO" id="GO:0032259">
    <property type="term" value="P:methylation"/>
    <property type="evidence" value="ECO:0007669"/>
    <property type="project" value="UniProtKB-KW"/>
</dbReference>
<gene>
    <name evidence="2" type="ORF">CCUN_0391</name>
</gene>
<dbReference type="GO" id="GO:0008168">
    <property type="term" value="F:methyltransferase activity"/>
    <property type="evidence" value="ECO:0007669"/>
    <property type="project" value="UniProtKB-KW"/>
</dbReference>
<keyword evidence="2" id="KW-0489">Methyltransferase</keyword>
<dbReference type="AlphaFoldDB" id="A0A1W6BVB0"/>